<evidence type="ECO:0000256" key="2">
    <source>
        <dbReference type="ARBA" id="ARBA00023015"/>
    </source>
</evidence>
<dbReference type="PANTHER" id="PTHR30419:SF30">
    <property type="entry name" value="LYSR FAMILY TRANSCRIPTIONAL REGULATOR"/>
    <property type="match status" value="1"/>
</dbReference>
<dbReference type="GO" id="GO:0005829">
    <property type="term" value="C:cytosol"/>
    <property type="evidence" value="ECO:0007669"/>
    <property type="project" value="TreeGrafter"/>
</dbReference>
<keyword evidence="3" id="KW-0238">DNA-binding</keyword>
<protein>
    <submittedName>
        <fullName evidence="6">Putative transcriptional regulator</fullName>
    </submittedName>
</protein>
<evidence type="ECO:0000256" key="1">
    <source>
        <dbReference type="ARBA" id="ARBA00009437"/>
    </source>
</evidence>
<dbReference type="PROSITE" id="PS50931">
    <property type="entry name" value="HTH_LYSR"/>
    <property type="match status" value="1"/>
</dbReference>
<dbReference type="AlphaFoldDB" id="A0A0U2P1C2"/>
<dbReference type="InterPro" id="IPR000847">
    <property type="entry name" value="LysR_HTH_N"/>
</dbReference>
<organism evidence="6">
    <name type="scientific">uncultured bacterium EIL68H05</name>
    <dbReference type="NCBI Taxonomy" id="1768205"/>
    <lineage>
        <taxon>Bacteria</taxon>
        <taxon>environmental samples</taxon>
    </lineage>
</organism>
<dbReference type="Gene3D" id="1.10.10.10">
    <property type="entry name" value="Winged helix-like DNA-binding domain superfamily/Winged helix DNA-binding domain"/>
    <property type="match status" value="1"/>
</dbReference>
<dbReference type="Pfam" id="PF00126">
    <property type="entry name" value="HTH_1"/>
    <property type="match status" value="1"/>
</dbReference>
<accession>A0A0U2P1C2</accession>
<keyword evidence="4" id="KW-0804">Transcription</keyword>
<dbReference type="PRINTS" id="PR00039">
    <property type="entry name" value="HTHLYSR"/>
</dbReference>
<dbReference type="SUPFAM" id="SSF46785">
    <property type="entry name" value="Winged helix' DNA-binding domain"/>
    <property type="match status" value="1"/>
</dbReference>
<proteinExistence type="inferred from homology"/>
<evidence type="ECO:0000256" key="3">
    <source>
        <dbReference type="ARBA" id="ARBA00023125"/>
    </source>
</evidence>
<evidence type="ECO:0000313" key="6">
    <source>
        <dbReference type="EMBL" id="ALS55910.1"/>
    </source>
</evidence>
<evidence type="ECO:0000256" key="4">
    <source>
        <dbReference type="ARBA" id="ARBA00023163"/>
    </source>
</evidence>
<feature type="domain" description="HTH lysR-type" evidence="5">
    <location>
        <begin position="1"/>
        <end position="59"/>
    </location>
</feature>
<reference evidence="6" key="1">
    <citation type="journal article" date="2016" name="ISME J.">
        <title>Functional metagenomic screen reveals new and diverse microbial rhodopsins.</title>
        <authorList>
            <person name="Pushkarev A."/>
            <person name="Beja O."/>
        </authorList>
    </citation>
    <scope>NUCLEOTIDE SEQUENCE</scope>
</reference>
<name>A0A0U2P1C2_9BACT</name>
<dbReference type="InterPro" id="IPR005119">
    <property type="entry name" value="LysR_subst-bd"/>
</dbReference>
<dbReference type="CDD" id="cd05466">
    <property type="entry name" value="PBP2_LTTR_substrate"/>
    <property type="match status" value="1"/>
</dbReference>
<dbReference type="EMBL" id="KT201082">
    <property type="protein sequence ID" value="ALS55910.1"/>
    <property type="molecule type" value="Genomic_DNA"/>
</dbReference>
<dbReference type="PANTHER" id="PTHR30419">
    <property type="entry name" value="HTH-TYPE TRANSCRIPTIONAL REGULATOR YBHD"/>
    <property type="match status" value="1"/>
</dbReference>
<dbReference type="Pfam" id="PF03466">
    <property type="entry name" value="LysR_substrate"/>
    <property type="match status" value="1"/>
</dbReference>
<dbReference type="SUPFAM" id="SSF53850">
    <property type="entry name" value="Periplasmic binding protein-like II"/>
    <property type="match status" value="1"/>
</dbReference>
<comment type="similarity">
    <text evidence="1">Belongs to the LysR transcriptional regulatory family.</text>
</comment>
<dbReference type="InterPro" id="IPR050950">
    <property type="entry name" value="HTH-type_LysR_regulators"/>
</dbReference>
<dbReference type="GO" id="GO:0003700">
    <property type="term" value="F:DNA-binding transcription factor activity"/>
    <property type="evidence" value="ECO:0007669"/>
    <property type="project" value="InterPro"/>
</dbReference>
<evidence type="ECO:0000259" key="5">
    <source>
        <dbReference type="PROSITE" id="PS50931"/>
    </source>
</evidence>
<dbReference type="Gene3D" id="3.40.190.290">
    <property type="match status" value="1"/>
</dbReference>
<sequence>MSSIKLFKSAQALIKHESFGKASKSIGLTQSALSQNIKKLENHYGVKFFQRENGKTKPTVYGEMLLSLTDEIVDIEEKIVNQISLINNSDAGLLKIGLDPYLSGTILEPIISEMMGIYPDIKYRFFYLSTYSGVAQLKANKFDILISFDEREYRLNSNKNLDTLDVIPIKINPPKFYAREDHKIFNQNEISIENIFNHNIYTTLPPAWFHNFYEKEVGEDVPYSHIVDKVSLVSADQNLHLRMVEKGNGIGIFYEFDLLNSKEELKTIPIKNYPEKLNAMIAINKKWVKPQIAKIFLEMVSGRFS</sequence>
<keyword evidence="2" id="KW-0805">Transcription regulation</keyword>
<dbReference type="InterPro" id="IPR036390">
    <property type="entry name" value="WH_DNA-bd_sf"/>
</dbReference>
<dbReference type="GO" id="GO:0003677">
    <property type="term" value="F:DNA binding"/>
    <property type="evidence" value="ECO:0007669"/>
    <property type="project" value="UniProtKB-KW"/>
</dbReference>
<dbReference type="InterPro" id="IPR036388">
    <property type="entry name" value="WH-like_DNA-bd_sf"/>
</dbReference>